<organism evidence="3">
    <name type="scientific">Chlorella variabilis</name>
    <name type="common">Green alga</name>
    <dbReference type="NCBI Taxonomy" id="554065"/>
    <lineage>
        <taxon>Eukaryota</taxon>
        <taxon>Viridiplantae</taxon>
        <taxon>Chlorophyta</taxon>
        <taxon>core chlorophytes</taxon>
        <taxon>Trebouxiophyceae</taxon>
        <taxon>Chlorellales</taxon>
        <taxon>Chlorellaceae</taxon>
        <taxon>Chlorella clade</taxon>
        <taxon>Chlorella</taxon>
    </lineage>
</organism>
<gene>
    <name evidence="2" type="ORF">CHLNCDRAFT_143525</name>
</gene>
<name>E1ZB39_CHLVA</name>
<feature type="region of interest" description="Disordered" evidence="1">
    <location>
        <begin position="326"/>
        <end position="346"/>
    </location>
</feature>
<proteinExistence type="predicted"/>
<dbReference type="STRING" id="554065.E1ZB39"/>
<evidence type="ECO:0000313" key="3">
    <source>
        <dbReference type="Proteomes" id="UP000008141"/>
    </source>
</evidence>
<dbReference type="Proteomes" id="UP000008141">
    <property type="component" value="Unassembled WGS sequence"/>
</dbReference>
<dbReference type="OrthoDB" id="249099at2759"/>
<sequence length="346" mass="36149">MQPRAWQCAPHKAVAGLGQAASHDSRLEAPGLGGSSSSSSSSANGSSANGSSSQGRAAAHLGAAATALASGACRVRPVENGDYWAVADLHCSAFYPRAMPFWFSALRVDRVIALQLGKERQADLGNFQCLVAEGAADGSEDEAEEGGVVAAAALSAPAAPAAGSAVAAAEAARRAAPKTATGTGAGDRVDLGPLVDFAVQLFFPPSMRLNYAATHEASSLRGVVVVDSWGEHVPRKRREMNNGTVRQVRRTAIAYLSNLAAEQTAIGWGCRSMALHVDPSNNAAMQMYLRAGYRRVLEQPAWQRWLEGRQTPLVLMMRALPRRAAQAADAPAGAEQQQRQGAAAPL</sequence>
<dbReference type="InterPro" id="IPR016181">
    <property type="entry name" value="Acyl_CoA_acyltransferase"/>
</dbReference>
<accession>E1ZB39</accession>
<reference evidence="2 3" key="1">
    <citation type="journal article" date="2010" name="Plant Cell">
        <title>The Chlorella variabilis NC64A genome reveals adaptation to photosymbiosis, coevolution with viruses, and cryptic sex.</title>
        <authorList>
            <person name="Blanc G."/>
            <person name="Duncan G."/>
            <person name="Agarkova I."/>
            <person name="Borodovsky M."/>
            <person name="Gurnon J."/>
            <person name="Kuo A."/>
            <person name="Lindquist E."/>
            <person name="Lucas S."/>
            <person name="Pangilinan J."/>
            <person name="Polle J."/>
            <person name="Salamov A."/>
            <person name="Terry A."/>
            <person name="Yamada T."/>
            <person name="Dunigan D.D."/>
            <person name="Grigoriev I.V."/>
            <person name="Claverie J.M."/>
            <person name="Van Etten J.L."/>
        </authorList>
    </citation>
    <scope>NUCLEOTIDE SEQUENCE [LARGE SCALE GENOMIC DNA]</scope>
    <source>
        <strain evidence="2 3">NC64A</strain>
    </source>
</reference>
<dbReference type="PANTHER" id="PTHR47443">
    <property type="entry name" value="ACYL-COA N-ACYLTRANSFERASES (NAT) SUPERFAMILY PROTEIN"/>
    <property type="match status" value="1"/>
</dbReference>
<evidence type="ECO:0000256" key="1">
    <source>
        <dbReference type="SAM" id="MobiDB-lite"/>
    </source>
</evidence>
<dbReference type="GO" id="GO:0009507">
    <property type="term" value="C:chloroplast"/>
    <property type="evidence" value="ECO:0007669"/>
    <property type="project" value="TreeGrafter"/>
</dbReference>
<dbReference type="InParanoid" id="E1ZB39"/>
<feature type="compositionally biased region" description="Low complexity" evidence="1">
    <location>
        <begin position="35"/>
        <end position="54"/>
    </location>
</feature>
<evidence type="ECO:0008006" key="4">
    <source>
        <dbReference type="Google" id="ProtNLM"/>
    </source>
</evidence>
<dbReference type="OMA" id="DYWPAAD"/>
<dbReference type="RefSeq" id="XP_005849059.1">
    <property type="nucleotide sequence ID" value="XM_005848997.1"/>
</dbReference>
<dbReference type="Gene3D" id="3.40.630.30">
    <property type="match status" value="1"/>
</dbReference>
<feature type="region of interest" description="Disordered" evidence="1">
    <location>
        <begin position="17"/>
        <end position="54"/>
    </location>
</feature>
<dbReference type="GeneID" id="17356617"/>
<dbReference type="SUPFAM" id="SSF55729">
    <property type="entry name" value="Acyl-CoA N-acyltransferases (Nat)"/>
    <property type="match status" value="1"/>
</dbReference>
<dbReference type="KEGG" id="cvr:CHLNCDRAFT_143525"/>
<keyword evidence="3" id="KW-1185">Reference proteome</keyword>
<evidence type="ECO:0000313" key="2">
    <source>
        <dbReference type="EMBL" id="EFN56957.1"/>
    </source>
</evidence>
<protein>
    <recommendedName>
        <fullName evidence="4">N-acetyltransferase domain-containing protein</fullName>
    </recommendedName>
</protein>
<dbReference type="AlphaFoldDB" id="E1ZB39"/>
<dbReference type="GO" id="GO:0008080">
    <property type="term" value="F:N-acetyltransferase activity"/>
    <property type="evidence" value="ECO:0007669"/>
    <property type="project" value="TreeGrafter"/>
</dbReference>
<dbReference type="eggNOG" id="ENOG502QQE1">
    <property type="taxonomic scope" value="Eukaryota"/>
</dbReference>
<dbReference type="EMBL" id="GL433840">
    <property type="protein sequence ID" value="EFN56957.1"/>
    <property type="molecule type" value="Genomic_DNA"/>
</dbReference>
<dbReference type="FunCoup" id="E1ZB39">
    <property type="interactions" value="124"/>
</dbReference>
<dbReference type="PANTHER" id="PTHR47443:SF3">
    <property type="entry name" value="GCN5-RELATED N-ACETYLTRANSFERASE 4, CHLOROPLASTIC"/>
    <property type="match status" value="1"/>
</dbReference>